<evidence type="ECO:0000256" key="3">
    <source>
        <dbReference type="ARBA" id="ARBA00023163"/>
    </source>
</evidence>
<dbReference type="PANTHER" id="PTHR42756">
    <property type="entry name" value="TRANSCRIPTIONAL REGULATOR, MARR"/>
    <property type="match status" value="1"/>
</dbReference>
<evidence type="ECO:0000256" key="1">
    <source>
        <dbReference type="ARBA" id="ARBA00023015"/>
    </source>
</evidence>
<evidence type="ECO:0000256" key="2">
    <source>
        <dbReference type="ARBA" id="ARBA00023125"/>
    </source>
</evidence>
<dbReference type="SUPFAM" id="SSF46785">
    <property type="entry name" value="Winged helix' DNA-binding domain"/>
    <property type="match status" value="1"/>
</dbReference>
<evidence type="ECO:0000313" key="5">
    <source>
        <dbReference type="EMBL" id="AWR93283.1"/>
    </source>
</evidence>
<protein>
    <submittedName>
        <fullName evidence="5">Transcriptional regulator</fullName>
    </submittedName>
</protein>
<dbReference type="CDD" id="cd00090">
    <property type="entry name" value="HTH_ARSR"/>
    <property type="match status" value="1"/>
</dbReference>
<reference evidence="5 6" key="1">
    <citation type="submission" date="2018-05" db="EMBL/GenBank/DDBJ databases">
        <title>Complete Genome Sequences of Extremely Thermoacidophilic, Metal-Mobilizing Type-Strain Members of the Archaeal Family Sulfolobaceae: Acidianus brierleyi DSM-1651T, Acidianus sulfidivorans DSM-18786T, Metallosphaera hakonensis DSM-7519T, and Metallosphaera prunae DSM-10039T.</title>
        <authorList>
            <person name="Counts J.A."/>
            <person name="Kelly R.M."/>
        </authorList>
    </citation>
    <scope>NUCLEOTIDE SEQUENCE [LARGE SCALE GENOMIC DNA]</scope>
    <source>
        <strain evidence="5 6">DSM 1651</strain>
    </source>
</reference>
<dbReference type="KEGG" id="abri:DFR85_00315"/>
<dbReference type="PRINTS" id="PR00598">
    <property type="entry name" value="HTHMARR"/>
</dbReference>
<dbReference type="Pfam" id="PF01047">
    <property type="entry name" value="MarR"/>
    <property type="match status" value="1"/>
</dbReference>
<dbReference type="Proteomes" id="UP000248044">
    <property type="component" value="Chromosome"/>
</dbReference>
<keyword evidence="6" id="KW-1185">Reference proteome</keyword>
<dbReference type="PANTHER" id="PTHR42756:SF1">
    <property type="entry name" value="TRANSCRIPTIONAL REPRESSOR OF EMRAB OPERON"/>
    <property type="match status" value="1"/>
</dbReference>
<evidence type="ECO:0000259" key="4">
    <source>
        <dbReference type="PROSITE" id="PS50995"/>
    </source>
</evidence>
<dbReference type="InterPro" id="IPR000835">
    <property type="entry name" value="HTH_MarR-typ"/>
</dbReference>
<dbReference type="EMBL" id="CP029289">
    <property type="protein sequence ID" value="AWR93283.1"/>
    <property type="molecule type" value="Genomic_DNA"/>
</dbReference>
<dbReference type="InterPro" id="IPR011991">
    <property type="entry name" value="ArsR-like_HTH"/>
</dbReference>
<name>A0A2U9IBB1_9CREN</name>
<dbReference type="InterPro" id="IPR036388">
    <property type="entry name" value="WH-like_DNA-bd_sf"/>
</dbReference>
<sequence length="137" mass="16415">MELEALEKWEEILKGFRNLRRLLQREAEKYGYSSTEIQILYQLHIKPRNITELSELIGIGKSSVTEIIEKMEKRNLVKKIKNENDKRYTIIKITEEGEKALEQTREEYKKILSSILERVNAEEVIKFFEEIEKELNR</sequence>
<proteinExistence type="predicted"/>
<dbReference type="PROSITE" id="PS50995">
    <property type="entry name" value="HTH_MARR_2"/>
    <property type="match status" value="1"/>
</dbReference>
<organism evidence="5 6">
    <name type="scientific">Acidianus brierleyi</name>
    <dbReference type="NCBI Taxonomy" id="41673"/>
    <lineage>
        <taxon>Archaea</taxon>
        <taxon>Thermoproteota</taxon>
        <taxon>Thermoprotei</taxon>
        <taxon>Sulfolobales</taxon>
        <taxon>Sulfolobaceae</taxon>
        <taxon>Acidianus</taxon>
    </lineage>
</organism>
<evidence type="ECO:0000313" key="6">
    <source>
        <dbReference type="Proteomes" id="UP000248044"/>
    </source>
</evidence>
<dbReference type="InterPro" id="IPR036390">
    <property type="entry name" value="WH_DNA-bd_sf"/>
</dbReference>
<dbReference type="GO" id="GO:0003677">
    <property type="term" value="F:DNA binding"/>
    <property type="evidence" value="ECO:0007669"/>
    <property type="project" value="UniProtKB-KW"/>
</dbReference>
<keyword evidence="2" id="KW-0238">DNA-binding</keyword>
<dbReference type="SMART" id="SM00347">
    <property type="entry name" value="HTH_MARR"/>
    <property type="match status" value="1"/>
</dbReference>
<keyword evidence="3" id="KW-0804">Transcription</keyword>
<feature type="domain" description="HTH marR-type" evidence="4">
    <location>
        <begin position="1"/>
        <end position="136"/>
    </location>
</feature>
<gene>
    <name evidence="5" type="ORF">DFR85_00315</name>
</gene>
<dbReference type="AlphaFoldDB" id="A0A2U9IBB1"/>
<accession>A0A2U9IBB1</accession>
<dbReference type="GO" id="GO:0003700">
    <property type="term" value="F:DNA-binding transcription factor activity"/>
    <property type="evidence" value="ECO:0007669"/>
    <property type="project" value="InterPro"/>
</dbReference>
<keyword evidence="1" id="KW-0805">Transcription regulation</keyword>
<dbReference type="Gene3D" id="1.10.10.10">
    <property type="entry name" value="Winged helix-like DNA-binding domain superfamily/Winged helix DNA-binding domain"/>
    <property type="match status" value="1"/>
</dbReference>